<comment type="caution">
    <text evidence="2">The sequence shown here is derived from an EMBL/GenBank/DDBJ whole genome shotgun (WGS) entry which is preliminary data.</text>
</comment>
<dbReference type="InterPro" id="IPR036041">
    <property type="entry name" value="Ribosome-inact_prot_sf"/>
</dbReference>
<sequence length="340" mass="38317">MASSSSSSSRPPNVSSQKFPNTRVNDDLVCDIDIGQLNDEDKLSEAFNTLISFLCEDPIPGDKYQRCFFKETEKSEDGYIKFLKLSGNDSKDSVYVILRAYDGYMLGFIIKKANGWDTGKNPYTVFIMDVPSREKNPASGENINNEETRKQKAARKLNEMGFEDAIKLGFSDGYWAIQQAANLKRNQVIHSKKELLTSFNALLNYGHVVSAASDLRASQEPVARGILFLVQFFLESVRVKLQREIIISSYPNGTLLDDETLSYQNGFSAASFLNRLDMEGLVKEDFVYSFQVNENKSLDFTGFNNIFGGKVLRGGLSRGTKRINLKDEYKDSNTVRKPKK</sequence>
<organism evidence="2 3">
    <name type="scientific">Heracleum sosnowskyi</name>
    <dbReference type="NCBI Taxonomy" id="360622"/>
    <lineage>
        <taxon>Eukaryota</taxon>
        <taxon>Viridiplantae</taxon>
        <taxon>Streptophyta</taxon>
        <taxon>Embryophyta</taxon>
        <taxon>Tracheophyta</taxon>
        <taxon>Spermatophyta</taxon>
        <taxon>Magnoliopsida</taxon>
        <taxon>eudicotyledons</taxon>
        <taxon>Gunneridae</taxon>
        <taxon>Pentapetalae</taxon>
        <taxon>asterids</taxon>
        <taxon>campanulids</taxon>
        <taxon>Apiales</taxon>
        <taxon>Apiaceae</taxon>
        <taxon>Apioideae</taxon>
        <taxon>apioid superclade</taxon>
        <taxon>Tordylieae</taxon>
        <taxon>Tordyliinae</taxon>
        <taxon>Heracleum</taxon>
    </lineage>
</organism>
<feature type="region of interest" description="Disordered" evidence="1">
    <location>
        <begin position="1"/>
        <end position="21"/>
    </location>
</feature>
<dbReference type="AlphaFoldDB" id="A0AAD8JCW2"/>
<dbReference type="Proteomes" id="UP001237642">
    <property type="component" value="Unassembled WGS sequence"/>
</dbReference>
<gene>
    <name evidence="2" type="ORF">POM88_001612</name>
</gene>
<feature type="compositionally biased region" description="Polar residues" evidence="1">
    <location>
        <begin position="10"/>
        <end position="21"/>
    </location>
</feature>
<evidence type="ECO:0000256" key="1">
    <source>
        <dbReference type="SAM" id="MobiDB-lite"/>
    </source>
</evidence>
<dbReference type="GO" id="GO:0017148">
    <property type="term" value="P:negative regulation of translation"/>
    <property type="evidence" value="ECO:0007669"/>
    <property type="project" value="InterPro"/>
</dbReference>
<dbReference type="SUPFAM" id="SSF56371">
    <property type="entry name" value="Ribosome inactivating proteins (RIP)"/>
    <property type="match status" value="1"/>
</dbReference>
<protein>
    <submittedName>
        <fullName evidence="2">Uncharacterized protein</fullName>
    </submittedName>
</protein>
<accession>A0AAD8JCW2</accession>
<reference evidence="2" key="2">
    <citation type="submission" date="2023-05" db="EMBL/GenBank/DDBJ databases">
        <authorList>
            <person name="Schelkunov M.I."/>
        </authorList>
    </citation>
    <scope>NUCLEOTIDE SEQUENCE</scope>
    <source>
        <strain evidence="2">Hsosn_3</strain>
        <tissue evidence="2">Leaf</tissue>
    </source>
</reference>
<dbReference type="Gene3D" id="3.40.420.10">
    <property type="entry name" value="Ricin (A subunit), domain 1"/>
    <property type="match status" value="1"/>
</dbReference>
<dbReference type="EMBL" id="JAUIZM010000001">
    <property type="protein sequence ID" value="KAK1402007.1"/>
    <property type="molecule type" value="Genomic_DNA"/>
</dbReference>
<evidence type="ECO:0000313" key="2">
    <source>
        <dbReference type="EMBL" id="KAK1402007.1"/>
    </source>
</evidence>
<keyword evidence="3" id="KW-1185">Reference proteome</keyword>
<dbReference type="GO" id="GO:0030598">
    <property type="term" value="F:rRNA N-glycosylase activity"/>
    <property type="evidence" value="ECO:0007669"/>
    <property type="project" value="InterPro"/>
</dbReference>
<dbReference type="InterPro" id="IPR016138">
    <property type="entry name" value="Ribosome_inactivat_prot_sub1"/>
</dbReference>
<name>A0AAD8JCW2_9APIA</name>
<proteinExistence type="predicted"/>
<evidence type="ECO:0000313" key="3">
    <source>
        <dbReference type="Proteomes" id="UP001237642"/>
    </source>
</evidence>
<reference evidence="2" key="1">
    <citation type="submission" date="2023-02" db="EMBL/GenBank/DDBJ databases">
        <title>Genome of toxic invasive species Heracleum sosnowskyi carries increased number of genes despite the absence of recent whole-genome duplications.</title>
        <authorList>
            <person name="Schelkunov M."/>
            <person name="Shtratnikova V."/>
            <person name="Makarenko M."/>
            <person name="Klepikova A."/>
            <person name="Omelchenko D."/>
            <person name="Novikova G."/>
            <person name="Obukhova E."/>
            <person name="Bogdanov V."/>
            <person name="Penin A."/>
            <person name="Logacheva M."/>
        </authorList>
    </citation>
    <scope>NUCLEOTIDE SEQUENCE</scope>
    <source>
        <strain evidence="2">Hsosn_3</strain>
        <tissue evidence="2">Leaf</tissue>
    </source>
</reference>